<dbReference type="OrthoDB" id="4760770at2759"/>
<feature type="compositionally biased region" description="Polar residues" evidence="1">
    <location>
        <begin position="132"/>
        <end position="149"/>
    </location>
</feature>
<dbReference type="Proteomes" id="UP000799779">
    <property type="component" value="Unassembled WGS sequence"/>
</dbReference>
<proteinExistence type="predicted"/>
<keyword evidence="3" id="KW-1185">Reference proteome</keyword>
<evidence type="ECO:0000313" key="2">
    <source>
        <dbReference type="EMBL" id="KAF2007160.1"/>
    </source>
</evidence>
<evidence type="ECO:0000313" key="3">
    <source>
        <dbReference type="Proteomes" id="UP000799779"/>
    </source>
</evidence>
<reference evidence="2" key="1">
    <citation type="journal article" date="2020" name="Stud. Mycol.">
        <title>101 Dothideomycetes genomes: a test case for predicting lifestyles and emergence of pathogens.</title>
        <authorList>
            <person name="Haridas S."/>
            <person name="Albert R."/>
            <person name="Binder M."/>
            <person name="Bloem J."/>
            <person name="Labutti K."/>
            <person name="Salamov A."/>
            <person name="Andreopoulos B."/>
            <person name="Baker S."/>
            <person name="Barry K."/>
            <person name="Bills G."/>
            <person name="Bluhm B."/>
            <person name="Cannon C."/>
            <person name="Castanera R."/>
            <person name="Culley D."/>
            <person name="Daum C."/>
            <person name="Ezra D."/>
            <person name="Gonzalez J."/>
            <person name="Henrissat B."/>
            <person name="Kuo A."/>
            <person name="Liang C."/>
            <person name="Lipzen A."/>
            <person name="Lutzoni F."/>
            <person name="Magnuson J."/>
            <person name="Mondo S."/>
            <person name="Nolan M."/>
            <person name="Ohm R."/>
            <person name="Pangilinan J."/>
            <person name="Park H.-J."/>
            <person name="Ramirez L."/>
            <person name="Alfaro M."/>
            <person name="Sun H."/>
            <person name="Tritt A."/>
            <person name="Yoshinaga Y."/>
            <person name="Zwiers L.-H."/>
            <person name="Turgeon B."/>
            <person name="Goodwin S."/>
            <person name="Spatafora J."/>
            <person name="Crous P."/>
            <person name="Grigoriev I."/>
        </authorList>
    </citation>
    <scope>NUCLEOTIDE SEQUENCE</scope>
    <source>
        <strain evidence="2">CBS 123094</strain>
    </source>
</reference>
<organism evidence="2 3">
    <name type="scientific">Amniculicola lignicola CBS 123094</name>
    <dbReference type="NCBI Taxonomy" id="1392246"/>
    <lineage>
        <taxon>Eukaryota</taxon>
        <taxon>Fungi</taxon>
        <taxon>Dikarya</taxon>
        <taxon>Ascomycota</taxon>
        <taxon>Pezizomycotina</taxon>
        <taxon>Dothideomycetes</taxon>
        <taxon>Pleosporomycetidae</taxon>
        <taxon>Pleosporales</taxon>
        <taxon>Amniculicolaceae</taxon>
        <taxon>Amniculicola</taxon>
    </lineage>
</organism>
<feature type="region of interest" description="Disordered" evidence="1">
    <location>
        <begin position="116"/>
        <end position="200"/>
    </location>
</feature>
<gene>
    <name evidence="2" type="ORF">P154DRAFT_114240</name>
</gene>
<name>A0A6A5WZI3_9PLEO</name>
<protein>
    <submittedName>
        <fullName evidence="2">Uncharacterized protein</fullName>
    </submittedName>
</protein>
<dbReference type="AlphaFoldDB" id="A0A6A5WZI3"/>
<sequence>MDGVPANVSGSSDRPDSSQIRHGIIIDMMTDVVATQGRHLLPATSTPAVCKGFDSDFYEDLCHRLQRLHDQDLVRQKLYDHDALNSRYGHTPPTVRAQYQSEDHNAMREFMELLEPATPSTPDSNIHDDSRSPSISAQPSPRTTVSPVTISPKPPHTKPSEGTGRGSMGIDMKRKHNDEEDAVEDRTNNHSAPKKSHCVHLRRSKRLRTLYLSKPSLSHLSLPGP</sequence>
<dbReference type="EMBL" id="ML977557">
    <property type="protein sequence ID" value="KAF2007160.1"/>
    <property type="molecule type" value="Genomic_DNA"/>
</dbReference>
<accession>A0A6A5WZI3</accession>
<evidence type="ECO:0000256" key="1">
    <source>
        <dbReference type="SAM" id="MobiDB-lite"/>
    </source>
</evidence>